<organism evidence="2 3">
    <name type="scientific">Chitinophaga hostae</name>
    <dbReference type="NCBI Taxonomy" id="2831022"/>
    <lineage>
        <taxon>Bacteria</taxon>
        <taxon>Pseudomonadati</taxon>
        <taxon>Bacteroidota</taxon>
        <taxon>Chitinophagia</taxon>
        <taxon>Chitinophagales</taxon>
        <taxon>Chitinophagaceae</taxon>
        <taxon>Chitinophaga</taxon>
    </lineage>
</organism>
<dbReference type="Proteomes" id="UP000676386">
    <property type="component" value="Unassembled WGS sequence"/>
</dbReference>
<dbReference type="RefSeq" id="WP_211977036.1">
    <property type="nucleotide sequence ID" value="NZ_CBFHAM010000047.1"/>
</dbReference>
<evidence type="ECO:0000313" key="3">
    <source>
        <dbReference type="Proteomes" id="UP000676386"/>
    </source>
</evidence>
<protein>
    <recommendedName>
        <fullName evidence="4">TonB-linked outer membrane protein, SusC/RagA family</fullName>
    </recommendedName>
</protein>
<comment type="caution">
    <text evidence="2">The sequence shown here is derived from an EMBL/GenBank/DDBJ whole genome shotgun (WGS) entry which is preliminary data.</text>
</comment>
<dbReference type="SUPFAM" id="SSF56935">
    <property type="entry name" value="Porins"/>
    <property type="match status" value="1"/>
</dbReference>
<proteinExistence type="predicted"/>
<name>A0ABS5J9I6_9BACT</name>
<accession>A0ABS5J9I6</accession>
<evidence type="ECO:0008006" key="4">
    <source>
        <dbReference type="Google" id="ProtNLM"/>
    </source>
</evidence>
<feature type="chain" id="PRO_5045049494" description="TonB-linked outer membrane protein, SusC/RagA family" evidence="1">
    <location>
        <begin position="19"/>
        <end position="849"/>
    </location>
</feature>
<keyword evidence="1" id="KW-0732">Signal</keyword>
<sequence length="849" mass="95965">MYTLKFLLLLLLLPCCLAAQHNKVVSPVYSDEYHRLIMADSASPAVTPGSRYNILTIKRWFDPKYGMQSVSVRRNTLRMQPYYPRVLQVSGSYNAGMALKTTNRLPALQTAYVQGRSEQGALTWRGPETNELFSFGPARASLEFDGQPYPWDINGKLVPAGTGNGHNATAYMNNIFRTGSLFSQSLSLQANLLENHILAREFSINLGQISENTFIRHHTSDTKNLDVSLGARIKWLHVAGKYTYAADRYSNANRNGFLNRTYQQAILTPVSFDNGQGYTLGTGQRSYSRLADNADFLLLDNGSYFKADRQQASLLVERNEYRKMKYRLTQSFDHKTENSSEGYKPGSAAFPGGNPLLRNKEDKLYQLKAAVSSNISYGRYDWSGSFSATYIFSAAQSVIRYQHPYNNYLYQRSTHEAIASYITWYDMRQWHIGLELGNKVYVSNTATHHNFFLPMADLSVKYLPQHSAGIELLFKTSFSRSDAELNIDKSLSYINLLRYNTEAAGSYFPVQEVSSFDQLAPVRHRNWSGSIGGSYKSRVTFTAGVFSHLVEQDLLPVYEIQRWVLKNAGSYQTNGIDIEVKLFDPGSRAHKLTTAHTLGFYAYKNKVTRVTEGRNYIPIAGFSDVYTTFIKGQPLGVITGSTWLRDADGHRVIGPDGFPLAAKDPGIIGNPNPDFVMKLNSMLRWKRFMLDAALEWKKGGDRWNGTQAVLDFYGRSQQSATDRTITNYIFPGVQMNGAPNKIPVDFYNPKLPVVANRWVRYGYSGVAEDYMEKADWLRLNAVKLSYSQPFKRVIQKLTLSACINNIMLWTPYSGVDPEQLLFDQTSSMGLDFFNLPATKTYGFNVSLQF</sequence>
<evidence type="ECO:0000313" key="2">
    <source>
        <dbReference type="EMBL" id="MBS0031876.1"/>
    </source>
</evidence>
<keyword evidence="3" id="KW-1185">Reference proteome</keyword>
<dbReference type="EMBL" id="JAGTXB010000026">
    <property type="protein sequence ID" value="MBS0031876.1"/>
    <property type="molecule type" value="Genomic_DNA"/>
</dbReference>
<evidence type="ECO:0000256" key="1">
    <source>
        <dbReference type="SAM" id="SignalP"/>
    </source>
</evidence>
<reference evidence="2 3" key="1">
    <citation type="submission" date="2021-04" db="EMBL/GenBank/DDBJ databases">
        <title>Chitinophaga sp. nov., isolated from the rhizosphere soil.</title>
        <authorList>
            <person name="He S."/>
        </authorList>
    </citation>
    <scope>NUCLEOTIDE SEQUENCE [LARGE SCALE GENOMIC DNA]</scope>
    <source>
        <strain evidence="2 3">2R12</strain>
    </source>
</reference>
<feature type="signal peptide" evidence="1">
    <location>
        <begin position="1"/>
        <end position="18"/>
    </location>
</feature>
<gene>
    <name evidence="2" type="ORF">KE626_31380</name>
</gene>